<dbReference type="Proteomes" id="UP000236286">
    <property type="component" value="Unassembled WGS sequence"/>
</dbReference>
<dbReference type="RefSeq" id="WP_146030202.1">
    <property type="nucleotide sequence ID" value="NZ_PDZR01000006.1"/>
</dbReference>
<organism evidence="1 2">
    <name type="scientific">Methylocella silvestris</name>
    <dbReference type="NCBI Taxonomy" id="199596"/>
    <lineage>
        <taxon>Bacteria</taxon>
        <taxon>Pseudomonadati</taxon>
        <taxon>Pseudomonadota</taxon>
        <taxon>Alphaproteobacteria</taxon>
        <taxon>Hyphomicrobiales</taxon>
        <taxon>Beijerinckiaceae</taxon>
        <taxon>Methylocella</taxon>
    </lineage>
</organism>
<dbReference type="EMBL" id="PDZR01000006">
    <property type="protein sequence ID" value="PNG26566.1"/>
    <property type="molecule type" value="Genomic_DNA"/>
</dbReference>
<evidence type="ECO:0000313" key="1">
    <source>
        <dbReference type="EMBL" id="PNG26566.1"/>
    </source>
</evidence>
<evidence type="ECO:0000313" key="2">
    <source>
        <dbReference type="Proteomes" id="UP000236286"/>
    </source>
</evidence>
<sequence>MGDILPETPAIDHNDFGSNSSQNMIANAAPTRMIVGAAAQLPLAAESEMKGSLSASPLARRTSAGPAASGLTKFSGRQACAARSICP</sequence>
<name>A0A2J7TIK0_METSI</name>
<comment type="caution">
    <text evidence="1">The sequence shown here is derived from an EMBL/GenBank/DDBJ whole genome shotgun (WGS) entry which is preliminary data.</text>
</comment>
<protein>
    <submittedName>
        <fullName evidence="1">Uncharacterized protein</fullName>
    </submittedName>
</protein>
<proteinExistence type="predicted"/>
<gene>
    <name evidence="1" type="ORF">CR492_07725</name>
</gene>
<reference evidence="1 2" key="1">
    <citation type="submission" date="2017-10" db="EMBL/GenBank/DDBJ databases">
        <title>Genome announcement of Methylocella silvestris TVC from permafrost.</title>
        <authorList>
            <person name="Wang J."/>
            <person name="Geng K."/>
            <person name="Ul-Haque F."/>
            <person name="Crombie A.T."/>
            <person name="Street L.E."/>
            <person name="Wookey P.A."/>
            <person name="Murrell J.C."/>
            <person name="Pratscher J."/>
        </authorList>
    </citation>
    <scope>NUCLEOTIDE SEQUENCE [LARGE SCALE GENOMIC DNA]</scope>
    <source>
        <strain evidence="1 2">TVC</strain>
    </source>
</reference>
<dbReference type="AlphaFoldDB" id="A0A2J7TIK0"/>
<accession>A0A2J7TIK0</accession>